<feature type="region of interest" description="Disordered" evidence="1">
    <location>
        <begin position="305"/>
        <end position="325"/>
    </location>
</feature>
<protein>
    <recommendedName>
        <fullName evidence="6">DUF4283 domain-containing protein</fullName>
    </recommendedName>
</protein>
<evidence type="ECO:0008006" key="6">
    <source>
        <dbReference type="Google" id="ProtNLM"/>
    </source>
</evidence>
<accession>A0ABQ7XDF3</accession>
<dbReference type="Pfam" id="PF14392">
    <property type="entry name" value="zf-CCHC_4"/>
    <property type="match status" value="1"/>
</dbReference>
<dbReference type="InterPro" id="IPR040256">
    <property type="entry name" value="At4g02000-like"/>
</dbReference>
<keyword evidence="5" id="KW-1185">Reference proteome</keyword>
<evidence type="ECO:0000259" key="2">
    <source>
        <dbReference type="Pfam" id="PF14111"/>
    </source>
</evidence>
<evidence type="ECO:0000256" key="1">
    <source>
        <dbReference type="SAM" id="MobiDB-lite"/>
    </source>
</evidence>
<dbReference type="PANTHER" id="PTHR31286">
    <property type="entry name" value="GLYCINE-RICH CELL WALL STRUCTURAL PROTEIN 1.8-LIKE"/>
    <property type="match status" value="1"/>
</dbReference>
<dbReference type="PANTHER" id="PTHR31286:SF163">
    <property type="entry name" value="ZINC KNUCKLE CX2CX4HX4C DOMAIN-CONTAINING PROTEIN"/>
    <property type="match status" value="1"/>
</dbReference>
<evidence type="ECO:0000313" key="5">
    <source>
        <dbReference type="Proteomes" id="UP000824890"/>
    </source>
</evidence>
<feature type="domain" description="Zinc knuckle CX2CX4HX4C" evidence="3">
    <location>
        <begin position="194"/>
        <end position="237"/>
    </location>
</feature>
<feature type="region of interest" description="Disordered" evidence="1">
    <location>
        <begin position="1"/>
        <end position="35"/>
    </location>
</feature>
<dbReference type="EMBL" id="JAGKQM010000815">
    <property type="protein sequence ID" value="KAH0853242.1"/>
    <property type="molecule type" value="Genomic_DNA"/>
</dbReference>
<feature type="compositionally biased region" description="Polar residues" evidence="1">
    <location>
        <begin position="309"/>
        <end position="325"/>
    </location>
</feature>
<gene>
    <name evidence="4" type="ORF">HID58_093365</name>
</gene>
<comment type="caution">
    <text evidence="4">The sequence shown here is derived from an EMBL/GenBank/DDBJ whole genome shotgun (WGS) entry which is preliminary data.</text>
</comment>
<sequence>MDSNSLSGALLRPSPHRVLPPTPSAGQPGLPVPAPPDLPVKKLPVCIPTNDENDDLIEANRLTIIGRLTNPMIQKPRAVIDFMAQIWNLEGRIEGKLWDSTSFTSNLKQKLTSFRFLKRDPSYHYKRWMLLMQRWEPTVSEHFPSNISFNVRVHGIPLHYWSEGTVKTIDKELGNYVVKDAKEAKIWVEVNGLQPLIMKMEIELPTEDVTEVEFEYIKIEKYCFTCFSLFHEESDCPQRPQNALPPKERKLGITQMIALQRIEAEKKRHDDRRGYIRPEVFRTSTRQSEDKATEPQIEATTLAERITEETSQSSPEKNCTNSDYYRNNAPSQQYCVLERNRPNSGSFAHQKLPVTPSANSDIRGTILPVAERNLPSNPRDEVTPTRSLKDHLGIPLNGNEGTTSGSKEQRSALAHLTYPIPNEEQPARRTPSFESGRLQKAVIRTEEVEMVNQEIIEESSPLAGRIPATLRLGAGSWRTIKRGVIPIAPQSKVANKRRVTKTPIKKRIARSPLLGILQRKPSTARASTTTRRKLVVEKDNNLPCWVQ</sequence>
<name>A0ABQ7XDF3_BRANA</name>
<feature type="compositionally biased region" description="Basic and acidic residues" evidence="1">
    <location>
        <begin position="378"/>
        <end position="392"/>
    </location>
</feature>
<dbReference type="InterPro" id="IPR025558">
    <property type="entry name" value="DUF4283"/>
</dbReference>
<dbReference type="InterPro" id="IPR025836">
    <property type="entry name" value="Zn_knuckle_CX2CX4HX4C"/>
</dbReference>
<proteinExistence type="predicted"/>
<dbReference type="Proteomes" id="UP000824890">
    <property type="component" value="Unassembled WGS sequence"/>
</dbReference>
<feature type="region of interest" description="Disordered" evidence="1">
    <location>
        <begin position="372"/>
        <end position="407"/>
    </location>
</feature>
<evidence type="ECO:0000313" key="4">
    <source>
        <dbReference type="EMBL" id="KAH0853242.1"/>
    </source>
</evidence>
<organism evidence="4 5">
    <name type="scientific">Brassica napus</name>
    <name type="common">Rape</name>
    <dbReference type="NCBI Taxonomy" id="3708"/>
    <lineage>
        <taxon>Eukaryota</taxon>
        <taxon>Viridiplantae</taxon>
        <taxon>Streptophyta</taxon>
        <taxon>Embryophyta</taxon>
        <taxon>Tracheophyta</taxon>
        <taxon>Spermatophyta</taxon>
        <taxon>Magnoliopsida</taxon>
        <taxon>eudicotyledons</taxon>
        <taxon>Gunneridae</taxon>
        <taxon>Pentapetalae</taxon>
        <taxon>rosids</taxon>
        <taxon>malvids</taxon>
        <taxon>Brassicales</taxon>
        <taxon>Brassicaceae</taxon>
        <taxon>Brassiceae</taxon>
        <taxon>Brassica</taxon>
    </lineage>
</organism>
<reference evidence="4 5" key="1">
    <citation type="submission" date="2021-05" db="EMBL/GenBank/DDBJ databases">
        <title>Genome Assembly of Synthetic Allotetraploid Brassica napus Reveals Homoeologous Exchanges between Subgenomes.</title>
        <authorList>
            <person name="Davis J.T."/>
        </authorList>
    </citation>
    <scope>NUCLEOTIDE SEQUENCE [LARGE SCALE GENOMIC DNA]</scope>
    <source>
        <strain evidence="5">cv. Da-Ae</strain>
        <tissue evidence="4">Seedling</tissue>
    </source>
</reference>
<evidence type="ECO:0000259" key="3">
    <source>
        <dbReference type="Pfam" id="PF14392"/>
    </source>
</evidence>
<feature type="domain" description="DUF4283" evidence="2">
    <location>
        <begin position="58"/>
        <end position="139"/>
    </location>
</feature>
<dbReference type="Pfam" id="PF14111">
    <property type="entry name" value="DUF4283"/>
    <property type="match status" value="1"/>
</dbReference>